<organism evidence="2 3">
    <name type="scientific">Thiorhodococcus mannitoliphagus</name>
    <dbReference type="NCBI Taxonomy" id="329406"/>
    <lineage>
        <taxon>Bacteria</taxon>
        <taxon>Pseudomonadati</taxon>
        <taxon>Pseudomonadota</taxon>
        <taxon>Gammaproteobacteria</taxon>
        <taxon>Chromatiales</taxon>
        <taxon>Chromatiaceae</taxon>
        <taxon>Thiorhodococcus</taxon>
    </lineage>
</organism>
<dbReference type="Pfam" id="PF01894">
    <property type="entry name" value="YjbQ"/>
    <property type="match status" value="1"/>
</dbReference>
<comment type="similarity">
    <text evidence="1">Belongs to the UPF0047 family.</text>
</comment>
<dbReference type="PANTHER" id="PTHR30615">
    <property type="entry name" value="UNCHARACTERIZED PROTEIN YJBQ-RELATED"/>
    <property type="match status" value="1"/>
</dbReference>
<accession>A0A6P1DYM6</accession>
<dbReference type="SUPFAM" id="SSF111038">
    <property type="entry name" value="YjbQ-like"/>
    <property type="match status" value="1"/>
</dbReference>
<gene>
    <name evidence="2" type="ORF">G3480_17720</name>
</gene>
<dbReference type="PANTHER" id="PTHR30615:SF8">
    <property type="entry name" value="UPF0047 PROTEIN C4A8.02C"/>
    <property type="match status" value="1"/>
</dbReference>
<dbReference type="InterPro" id="IPR035917">
    <property type="entry name" value="YjbQ-like_sf"/>
</dbReference>
<evidence type="ECO:0000313" key="3">
    <source>
        <dbReference type="Proteomes" id="UP000471640"/>
    </source>
</evidence>
<dbReference type="PIRSF" id="PIRSF004681">
    <property type="entry name" value="UCP004681"/>
    <property type="match status" value="1"/>
</dbReference>
<keyword evidence="3" id="KW-1185">Reference proteome</keyword>
<reference evidence="2 3" key="2">
    <citation type="submission" date="2020-02" db="EMBL/GenBank/DDBJ databases">
        <title>Genome sequences of Thiorhodococcus mannitoliphagus and Thiorhodococcus minor, purple sulfur photosynthetic bacteria in the gammaproteobacterial family, Chromatiaceae.</title>
        <authorList>
            <person name="Aviles F.A."/>
            <person name="Meyer T.E."/>
            <person name="Kyndt J.A."/>
        </authorList>
    </citation>
    <scope>NUCLEOTIDE SEQUENCE [LARGE SCALE GENOMIC DNA]</scope>
    <source>
        <strain evidence="2 3">DSM 18266</strain>
    </source>
</reference>
<evidence type="ECO:0000256" key="1">
    <source>
        <dbReference type="ARBA" id="ARBA00005534"/>
    </source>
</evidence>
<evidence type="ECO:0000313" key="2">
    <source>
        <dbReference type="EMBL" id="NEX22121.1"/>
    </source>
</evidence>
<dbReference type="Gene3D" id="2.60.120.460">
    <property type="entry name" value="YjbQ-like"/>
    <property type="match status" value="1"/>
</dbReference>
<dbReference type="AlphaFoldDB" id="A0A6P1DYM6"/>
<dbReference type="InterPro" id="IPR001602">
    <property type="entry name" value="UPF0047_YjbQ-like"/>
</dbReference>
<comment type="caution">
    <text evidence="2">The sequence shown here is derived from an EMBL/GenBank/DDBJ whole genome shotgun (WGS) entry which is preliminary data.</text>
</comment>
<dbReference type="RefSeq" id="WP_164655219.1">
    <property type="nucleotide sequence ID" value="NZ_JAAIJR010000083.1"/>
</dbReference>
<dbReference type="EMBL" id="JAAIJR010000083">
    <property type="protein sequence ID" value="NEX22121.1"/>
    <property type="molecule type" value="Genomic_DNA"/>
</dbReference>
<sequence length="138" mass="15516">MMVQHSLTVQTGGRGTYEITREVREQVRDAGVSTGLCHLFVQHTSASLVVCENADPTVRRDLEAFMAHLVPDGDRLFNHTDEGPDDMPAHLRAILTNMDLTIPVRDGNCVLGTWQGIYLYEHRTHPHQRRITLTISGE</sequence>
<reference evidence="3" key="1">
    <citation type="journal article" date="2020" name="Microbiol. Resour. Announc.">
        <title>Draft Genome Sequences of Thiorhodococcus mannitoliphagus and Thiorhodococcus minor, Purple Sulfur Photosynthetic Bacteria in the Gammaproteobacterial Family Chromatiaceae.</title>
        <authorList>
            <person name="Aviles F.A."/>
            <person name="Meyer T.E."/>
            <person name="Kyndt J.A."/>
        </authorList>
    </citation>
    <scope>NUCLEOTIDE SEQUENCE [LARGE SCALE GENOMIC DNA]</scope>
    <source>
        <strain evidence="3">DSM 18266</strain>
    </source>
</reference>
<dbReference type="Proteomes" id="UP000471640">
    <property type="component" value="Unassembled WGS sequence"/>
</dbReference>
<protein>
    <submittedName>
        <fullName evidence="2">YjbQ family protein</fullName>
    </submittedName>
</protein>
<dbReference type="NCBIfam" id="TIGR00149">
    <property type="entry name" value="TIGR00149_YjbQ"/>
    <property type="match status" value="1"/>
</dbReference>
<proteinExistence type="inferred from homology"/>
<name>A0A6P1DYM6_9GAMM</name>